<dbReference type="SMART" id="SM01387">
    <property type="entry name" value="Ribosomal_S15"/>
    <property type="match status" value="1"/>
</dbReference>
<evidence type="ECO:0000256" key="3">
    <source>
        <dbReference type="HAMAP-Rule" id="MF_01343"/>
    </source>
</evidence>
<organism evidence="6 7">
    <name type="scientific">Buchnera aphidicola</name>
    <name type="common">Cinara strobi</name>
    <dbReference type="NCBI Taxonomy" id="1921549"/>
    <lineage>
        <taxon>Bacteria</taxon>
        <taxon>Pseudomonadati</taxon>
        <taxon>Pseudomonadota</taxon>
        <taxon>Gammaproteobacteria</taxon>
        <taxon>Enterobacterales</taxon>
        <taxon>Erwiniaceae</taxon>
        <taxon>Buchnera</taxon>
    </lineage>
</organism>
<dbReference type="AlphaFoldDB" id="A0A3B1E9I8"/>
<dbReference type="GO" id="GO:0022627">
    <property type="term" value="C:cytosolic small ribosomal subunit"/>
    <property type="evidence" value="ECO:0007669"/>
    <property type="project" value="TreeGrafter"/>
</dbReference>
<dbReference type="InterPro" id="IPR009068">
    <property type="entry name" value="uS15_NS1_RNA-bd_sf"/>
</dbReference>
<evidence type="ECO:0000256" key="4">
    <source>
        <dbReference type="RuleBase" id="RU003919"/>
    </source>
</evidence>
<dbReference type="Proteomes" id="UP000271849">
    <property type="component" value="Chromosome"/>
</dbReference>
<keyword evidence="3 5" id="KW-0694">RNA-binding</keyword>
<dbReference type="NCBIfam" id="TIGR00952">
    <property type="entry name" value="S15_bact"/>
    <property type="match status" value="1"/>
</dbReference>
<dbReference type="PROSITE" id="PS00362">
    <property type="entry name" value="RIBOSOMAL_S15"/>
    <property type="match status" value="1"/>
</dbReference>
<comment type="subunit">
    <text evidence="3">Part of the 30S ribosomal subunit. Forms a bridge to the 50S subunit in the 70S ribosome, contacting the 23S rRNA.</text>
</comment>
<dbReference type="SUPFAM" id="SSF47060">
    <property type="entry name" value="S15/NS1 RNA-binding domain"/>
    <property type="match status" value="1"/>
</dbReference>
<dbReference type="InterPro" id="IPR005290">
    <property type="entry name" value="Ribosomal_uS15_bac-type"/>
</dbReference>
<evidence type="ECO:0000313" key="7">
    <source>
        <dbReference type="Proteomes" id="UP000271849"/>
    </source>
</evidence>
<keyword evidence="1 3" id="KW-0689">Ribosomal protein</keyword>
<dbReference type="InterPro" id="IPR000589">
    <property type="entry name" value="Ribosomal_uS15"/>
</dbReference>
<dbReference type="PANTHER" id="PTHR23321:SF26">
    <property type="entry name" value="SMALL RIBOSOMAL SUBUNIT PROTEIN US15M"/>
    <property type="match status" value="1"/>
</dbReference>
<dbReference type="Pfam" id="PF00312">
    <property type="entry name" value="Ribosomal_S15"/>
    <property type="match status" value="1"/>
</dbReference>
<dbReference type="STRING" id="1921549.GCA_900128825_00237"/>
<dbReference type="GO" id="GO:0003735">
    <property type="term" value="F:structural constituent of ribosome"/>
    <property type="evidence" value="ECO:0007669"/>
    <property type="project" value="InterPro"/>
</dbReference>
<reference evidence="7" key="1">
    <citation type="submission" date="2018-09" db="EMBL/GenBank/DDBJ databases">
        <authorList>
            <person name="Manzano-Marin A."/>
            <person name="Manzano-Marin A."/>
        </authorList>
    </citation>
    <scope>NUCLEOTIDE SEQUENCE [LARGE SCALE GENOMIC DNA]</scope>
    <source>
        <strain evidence="7">BuCistrobi</strain>
    </source>
</reference>
<dbReference type="Gene3D" id="1.10.287.10">
    <property type="entry name" value="S15/NS1, RNA-binding"/>
    <property type="match status" value="1"/>
</dbReference>
<dbReference type="GO" id="GO:0006412">
    <property type="term" value="P:translation"/>
    <property type="evidence" value="ECO:0007669"/>
    <property type="project" value="UniProtKB-UniRule"/>
</dbReference>
<gene>
    <name evidence="3 6" type="primary">rpsO</name>
    <name evidence="6" type="ORF">BUCINSTRO3249_0238</name>
</gene>
<dbReference type="PANTHER" id="PTHR23321">
    <property type="entry name" value="RIBOSOMAL PROTEIN S15, BACTERIAL AND ORGANELLAR"/>
    <property type="match status" value="1"/>
</dbReference>
<sequence>MLKSDIVVRELILKYGKNFKNSGYSSVQIALLTRKINYLQKHFSEHKEDHCGRKGLLSMVSRRRKLLDYMKSRKYKKYLLLIHELGLRH</sequence>
<keyword evidence="2 3" id="KW-0687">Ribonucleoprotein</keyword>
<evidence type="ECO:0000313" key="6">
    <source>
        <dbReference type="EMBL" id="VAX76619.1"/>
    </source>
</evidence>
<comment type="function">
    <text evidence="3">Forms an intersubunit bridge (bridge B4) with the 23S rRNA of the 50S subunit in the ribosome.</text>
</comment>
<evidence type="ECO:0000256" key="2">
    <source>
        <dbReference type="ARBA" id="ARBA00023274"/>
    </source>
</evidence>
<dbReference type="Gene3D" id="6.10.250.3130">
    <property type="match status" value="1"/>
</dbReference>
<evidence type="ECO:0000256" key="5">
    <source>
        <dbReference type="RuleBase" id="RU004524"/>
    </source>
</evidence>
<dbReference type="EMBL" id="LR025085">
    <property type="protein sequence ID" value="VAX76619.1"/>
    <property type="molecule type" value="Genomic_DNA"/>
</dbReference>
<dbReference type="OrthoDB" id="9799262at2"/>
<protein>
    <recommendedName>
        <fullName evidence="3">Small ribosomal subunit protein uS15</fullName>
    </recommendedName>
</protein>
<accession>A0A3B1E9I8</accession>
<keyword evidence="3 5" id="KW-0699">rRNA-binding</keyword>
<dbReference type="HAMAP" id="MF_01343_B">
    <property type="entry name" value="Ribosomal_uS15_B"/>
    <property type="match status" value="1"/>
</dbReference>
<dbReference type="RefSeq" id="WP_158349115.1">
    <property type="nucleotide sequence ID" value="NZ_LR025085.1"/>
</dbReference>
<comment type="similarity">
    <text evidence="3 4">Belongs to the universal ribosomal protein uS15 family.</text>
</comment>
<dbReference type="GO" id="GO:0019843">
    <property type="term" value="F:rRNA binding"/>
    <property type="evidence" value="ECO:0007669"/>
    <property type="project" value="UniProtKB-UniRule"/>
</dbReference>
<evidence type="ECO:0000256" key="1">
    <source>
        <dbReference type="ARBA" id="ARBA00022980"/>
    </source>
</evidence>
<comment type="function">
    <text evidence="3 5">One of the primary rRNA binding proteins, it binds directly to 16S rRNA where it helps nucleate assembly of the platform of the 30S subunit by binding and bridging several RNA helices of the 16S rRNA.</text>
</comment>
<proteinExistence type="inferred from homology"/>
<name>A0A3B1E9I8_9GAMM</name>